<dbReference type="Proteomes" id="UP000076858">
    <property type="component" value="Unassembled WGS sequence"/>
</dbReference>
<comment type="caution">
    <text evidence="2">The sequence shown here is derived from an EMBL/GenBank/DDBJ whole genome shotgun (WGS) entry which is preliminary data.</text>
</comment>
<dbReference type="EMBL" id="LRGB01001361">
    <property type="protein sequence ID" value="KZS12367.1"/>
    <property type="molecule type" value="Genomic_DNA"/>
</dbReference>
<accession>A0A164VIU8</accession>
<proteinExistence type="predicted"/>
<keyword evidence="3" id="KW-1185">Reference proteome</keyword>
<evidence type="ECO:0000313" key="2">
    <source>
        <dbReference type="EMBL" id="KZS12367.1"/>
    </source>
</evidence>
<feature type="compositionally biased region" description="Basic and acidic residues" evidence="1">
    <location>
        <begin position="60"/>
        <end position="82"/>
    </location>
</feature>
<organism evidence="2 3">
    <name type="scientific">Daphnia magna</name>
    <dbReference type="NCBI Taxonomy" id="35525"/>
    <lineage>
        <taxon>Eukaryota</taxon>
        <taxon>Metazoa</taxon>
        <taxon>Ecdysozoa</taxon>
        <taxon>Arthropoda</taxon>
        <taxon>Crustacea</taxon>
        <taxon>Branchiopoda</taxon>
        <taxon>Diplostraca</taxon>
        <taxon>Cladocera</taxon>
        <taxon>Anomopoda</taxon>
        <taxon>Daphniidae</taxon>
        <taxon>Daphnia</taxon>
    </lineage>
</organism>
<feature type="region of interest" description="Disordered" evidence="1">
    <location>
        <begin position="56"/>
        <end position="101"/>
    </location>
</feature>
<protein>
    <submittedName>
        <fullName evidence="2">Uncharacterized protein</fullName>
    </submittedName>
</protein>
<sequence length="101" mass="11318">MSTNAVGLNSYKINYRFIPAHFVLFFWGAARKVYSSCGTQAPSCGILMTSIDTMAAPQAPKKEEEKSNFEANRSDFDHEKTTAEGWGGSQLEQRNFRQIFG</sequence>
<name>A0A164VIU8_9CRUS</name>
<evidence type="ECO:0000256" key="1">
    <source>
        <dbReference type="SAM" id="MobiDB-lite"/>
    </source>
</evidence>
<reference evidence="2 3" key="1">
    <citation type="submission" date="2016-03" db="EMBL/GenBank/DDBJ databases">
        <title>EvidentialGene: Evidence-directed Construction of Genes on Genomes.</title>
        <authorList>
            <person name="Gilbert D.G."/>
            <person name="Choi J.-H."/>
            <person name="Mockaitis K."/>
            <person name="Colbourne J."/>
            <person name="Pfrender M."/>
        </authorList>
    </citation>
    <scope>NUCLEOTIDE SEQUENCE [LARGE SCALE GENOMIC DNA]</scope>
    <source>
        <strain evidence="2 3">Xinb3</strain>
        <tissue evidence="2">Complete organism</tissue>
    </source>
</reference>
<gene>
    <name evidence="2" type="ORF">APZ42_022502</name>
</gene>
<evidence type="ECO:0000313" key="3">
    <source>
        <dbReference type="Proteomes" id="UP000076858"/>
    </source>
</evidence>
<dbReference type="AlphaFoldDB" id="A0A164VIU8"/>